<keyword evidence="1" id="KW-0547">Nucleotide-binding</keyword>
<organism evidence="1 2">
    <name type="scientific">Antarcticirhabdus aurantiaca</name>
    <dbReference type="NCBI Taxonomy" id="2606717"/>
    <lineage>
        <taxon>Bacteria</taxon>
        <taxon>Pseudomonadati</taxon>
        <taxon>Pseudomonadota</taxon>
        <taxon>Alphaproteobacteria</taxon>
        <taxon>Hyphomicrobiales</taxon>
        <taxon>Aurantimonadaceae</taxon>
        <taxon>Antarcticirhabdus</taxon>
    </lineage>
</organism>
<keyword evidence="1" id="KW-0067">ATP-binding</keyword>
<dbReference type="EMBL" id="CP113520">
    <property type="protein sequence ID" value="WAJ29229.1"/>
    <property type="molecule type" value="Genomic_DNA"/>
</dbReference>
<protein>
    <submittedName>
        <fullName evidence="1">ABC transporter ATP-binding protein</fullName>
    </submittedName>
</protein>
<dbReference type="Proteomes" id="UP001163223">
    <property type="component" value="Chromosome"/>
</dbReference>
<gene>
    <name evidence="1" type="ORF">OXU80_03045</name>
</gene>
<evidence type="ECO:0000313" key="2">
    <source>
        <dbReference type="Proteomes" id="UP001163223"/>
    </source>
</evidence>
<name>A0ACD4NQU9_9HYPH</name>
<keyword evidence="2" id="KW-1185">Reference proteome</keyword>
<proteinExistence type="predicted"/>
<reference evidence="1" key="1">
    <citation type="submission" date="2022-11" db="EMBL/GenBank/DDBJ databases">
        <title>beta-Carotene-producing bacterium, Jeongeuplla avenae sp. nov., alleviates the salt stress of Arabidopsis seedlings.</title>
        <authorList>
            <person name="Jiang L."/>
            <person name="Lee J."/>
        </authorList>
    </citation>
    <scope>NUCLEOTIDE SEQUENCE</scope>
    <source>
        <strain evidence="1">DY_R2A_6</strain>
    </source>
</reference>
<evidence type="ECO:0000313" key="1">
    <source>
        <dbReference type="EMBL" id="WAJ29229.1"/>
    </source>
</evidence>
<sequence>MHSDTALAPPPIVPARTAGILAVSGLAKSVPAGRQLFSGLDLAVAPGEVVAIVGESGVGKSTLLNILAGLDEADRGEVRIEGAAIGPLDEAGRTRLRRERIGFVFQAFHILPYLTLAQNVALPLALVSADQPRIEARALAMLEAVGLGDRGASYARDLSGGELQRVAIARALVHEPALILADEPTGNLDPETAGRVLDLFAREVRSGDAAAVIVTHSRATAAIADRVLVLTAGGLRPADA</sequence>
<accession>A0ACD4NQU9</accession>